<dbReference type="PRINTS" id="PR00385">
    <property type="entry name" value="P450"/>
</dbReference>
<keyword evidence="7 9" id="KW-0503">Monooxygenase</keyword>
<evidence type="ECO:0000313" key="11">
    <source>
        <dbReference type="EMBL" id="GFR83472.1"/>
    </source>
</evidence>
<gene>
    <name evidence="11" type="ORF">ElyMa_002392300</name>
</gene>
<comment type="cofactor">
    <cofactor evidence="1 8">
        <name>heme</name>
        <dbReference type="ChEBI" id="CHEBI:30413"/>
    </cofactor>
</comment>
<protein>
    <submittedName>
        <fullName evidence="11">Cytochrome P450 10-like</fullName>
    </submittedName>
</protein>
<evidence type="ECO:0000256" key="10">
    <source>
        <dbReference type="SAM" id="MobiDB-lite"/>
    </source>
</evidence>
<accession>A0AAV4GCT2</accession>
<dbReference type="Proteomes" id="UP000762676">
    <property type="component" value="Unassembled WGS sequence"/>
</dbReference>
<dbReference type="AlphaFoldDB" id="A0AAV4GCT2"/>
<evidence type="ECO:0000256" key="7">
    <source>
        <dbReference type="ARBA" id="ARBA00023033"/>
    </source>
</evidence>
<dbReference type="GO" id="GO:0004497">
    <property type="term" value="F:monooxygenase activity"/>
    <property type="evidence" value="ECO:0007669"/>
    <property type="project" value="UniProtKB-KW"/>
</dbReference>
<dbReference type="CDD" id="cd11054">
    <property type="entry name" value="CYP24A1-like"/>
    <property type="match status" value="1"/>
</dbReference>
<evidence type="ECO:0000256" key="8">
    <source>
        <dbReference type="PIRSR" id="PIRSR602401-1"/>
    </source>
</evidence>
<dbReference type="GO" id="GO:0020037">
    <property type="term" value="F:heme binding"/>
    <property type="evidence" value="ECO:0007669"/>
    <property type="project" value="InterPro"/>
</dbReference>
<dbReference type="Pfam" id="PF00067">
    <property type="entry name" value="p450"/>
    <property type="match status" value="1"/>
</dbReference>
<dbReference type="InterPro" id="IPR050479">
    <property type="entry name" value="CYP11_CYP27_families"/>
</dbReference>
<evidence type="ECO:0000256" key="2">
    <source>
        <dbReference type="ARBA" id="ARBA00010617"/>
    </source>
</evidence>
<evidence type="ECO:0000256" key="3">
    <source>
        <dbReference type="ARBA" id="ARBA00022617"/>
    </source>
</evidence>
<keyword evidence="4 8" id="KW-0479">Metal-binding</keyword>
<comment type="caution">
    <text evidence="11">The sequence shown here is derived from an EMBL/GenBank/DDBJ whole genome shotgun (WGS) entry which is preliminary data.</text>
</comment>
<dbReference type="PANTHER" id="PTHR24279:SF120">
    <property type="entry name" value="CYTOCHROME P450"/>
    <property type="match status" value="1"/>
</dbReference>
<keyword evidence="12" id="KW-1185">Reference proteome</keyword>
<evidence type="ECO:0000256" key="5">
    <source>
        <dbReference type="ARBA" id="ARBA00023002"/>
    </source>
</evidence>
<dbReference type="SUPFAM" id="SSF48264">
    <property type="entry name" value="Cytochrome P450"/>
    <property type="match status" value="1"/>
</dbReference>
<proteinExistence type="inferred from homology"/>
<dbReference type="GO" id="GO:0016705">
    <property type="term" value="F:oxidoreductase activity, acting on paired donors, with incorporation or reduction of molecular oxygen"/>
    <property type="evidence" value="ECO:0007669"/>
    <property type="project" value="InterPro"/>
</dbReference>
<dbReference type="GO" id="GO:0005506">
    <property type="term" value="F:iron ion binding"/>
    <property type="evidence" value="ECO:0007669"/>
    <property type="project" value="InterPro"/>
</dbReference>
<dbReference type="EMBL" id="BMAT01004921">
    <property type="protein sequence ID" value="GFR83472.1"/>
    <property type="molecule type" value="Genomic_DNA"/>
</dbReference>
<dbReference type="Gene3D" id="1.10.630.10">
    <property type="entry name" value="Cytochrome P450"/>
    <property type="match status" value="1"/>
</dbReference>
<dbReference type="InterPro" id="IPR036396">
    <property type="entry name" value="Cyt_P450_sf"/>
</dbReference>
<evidence type="ECO:0000256" key="4">
    <source>
        <dbReference type="ARBA" id="ARBA00022723"/>
    </source>
</evidence>
<name>A0AAV4GCT2_9GAST</name>
<dbReference type="PRINTS" id="PR00463">
    <property type="entry name" value="EP450I"/>
</dbReference>
<feature type="binding site" description="axial binding residue" evidence="8">
    <location>
        <position position="434"/>
    </location>
    <ligand>
        <name>heme</name>
        <dbReference type="ChEBI" id="CHEBI:30413"/>
    </ligand>
    <ligandPart>
        <name>Fe</name>
        <dbReference type="ChEBI" id="CHEBI:18248"/>
    </ligandPart>
</feature>
<evidence type="ECO:0000256" key="6">
    <source>
        <dbReference type="ARBA" id="ARBA00023004"/>
    </source>
</evidence>
<dbReference type="PANTHER" id="PTHR24279">
    <property type="entry name" value="CYTOCHROME P450"/>
    <property type="match status" value="1"/>
</dbReference>
<dbReference type="PROSITE" id="PS00086">
    <property type="entry name" value="CYTOCHROME_P450"/>
    <property type="match status" value="1"/>
</dbReference>
<reference evidence="11 12" key="1">
    <citation type="journal article" date="2021" name="Elife">
        <title>Chloroplast acquisition without the gene transfer in kleptoplastic sea slugs, Plakobranchus ocellatus.</title>
        <authorList>
            <person name="Maeda T."/>
            <person name="Takahashi S."/>
            <person name="Yoshida T."/>
            <person name="Shimamura S."/>
            <person name="Takaki Y."/>
            <person name="Nagai Y."/>
            <person name="Toyoda A."/>
            <person name="Suzuki Y."/>
            <person name="Arimoto A."/>
            <person name="Ishii H."/>
            <person name="Satoh N."/>
            <person name="Nishiyama T."/>
            <person name="Hasebe M."/>
            <person name="Maruyama T."/>
            <person name="Minagawa J."/>
            <person name="Obokata J."/>
            <person name="Shigenobu S."/>
        </authorList>
    </citation>
    <scope>NUCLEOTIDE SEQUENCE [LARGE SCALE GENOMIC DNA]</scope>
</reference>
<sequence>MFESLFQKYGSIVRLQLRGSTVLVRDIKDVETVFRNEGIYPKRPSLQLPVQFAKRNGFKEGFNDLLLADKSRERPVKTSVNRIPTGSEKSRPKSCGLGGNTSADFTMISWQGKKWQELRSPISRRLARVNSATYYILDQNPVADDFREVLENADDMTPEALSETFFKFAAESIGVVCFNTRLGFLNPNFSNNPDAVEYLKASKAVFEILHEEISGRSIMHGLYRNKTYRDFEATQLTLRHHSGREIMKAINVLKEKQQNGTFDPEEPNLLFSLLSDPNIDFETIRTLMNTLYVAGTDSTAKSLQIFFFNLAMNPEKQEILYREINEVLGPDQPLTAEALARMPYLKAAVKESFRTMFPNMGVSRFMPRDIVLSGYQIPAGTHILICSHSVSKAYFENPEQYYPERWLRSEERRRSDSYIHPMSVLPFGYGPRNCIGRRFAEQEIFLGSVKVLQKLKIGVKPESEKTKFIYTVFFGPEKPIAFTFSKR</sequence>
<dbReference type="InterPro" id="IPR001128">
    <property type="entry name" value="Cyt_P450"/>
</dbReference>
<comment type="similarity">
    <text evidence="2 9">Belongs to the cytochrome P450 family.</text>
</comment>
<evidence type="ECO:0000256" key="9">
    <source>
        <dbReference type="RuleBase" id="RU000461"/>
    </source>
</evidence>
<keyword evidence="6 8" id="KW-0408">Iron</keyword>
<dbReference type="InterPro" id="IPR002401">
    <property type="entry name" value="Cyt_P450_E_grp-I"/>
</dbReference>
<evidence type="ECO:0000313" key="12">
    <source>
        <dbReference type="Proteomes" id="UP000762676"/>
    </source>
</evidence>
<evidence type="ECO:0000256" key="1">
    <source>
        <dbReference type="ARBA" id="ARBA00001971"/>
    </source>
</evidence>
<organism evidence="11 12">
    <name type="scientific">Elysia marginata</name>
    <dbReference type="NCBI Taxonomy" id="1093978"/>
    <lineage>
        <taxon>Eukaryota</taxon>
        <taxon>Metazoa</taxon>
        <taxon>Spiralia</taxon>
        <taxon>Lophotrochozoa</taxon>
        <taxon>Mollusca</taxon>
        <taxon>Gastropoda</taxon>
        <taxon>Heterobranchia</taxon>
        <taxon>Euthyneura</taxon>
        <taxon>Panpulmonata</taxon>
        <taxon>Sacoglossa</taxon>
        <taxon>Placobranchoidea</taxon>
        <taxon>Plakobranchidae</taxon>
        <taxon>Elysia</taxon>
    </lineage>
</organism>
<dbReference type="InterPro" id="IPR017972">
    <property type="entry name" value="Cyt_P450_CS"/>
</dbReference>
<keyword evidence="5 9" id="KW-0560">Oxidoreductase</keyword>
<feature type="region of interest" description="Disordered" evidence="10">
    <location>
        <begin position="77"/>
        <end position="96"/>
    </location>
</feature>
<keyword evidence="3 8" id="KW-0349">Heme</keyword>